<gene>
    <name evidence="3" type="ORF">J5N97_013524</name>
</gene>
<dbReference type="Pfam" id="PF16486">
    <property type="entry name" value="ArgoN"/>
    <property type="match status" value="1"/>
</dbReference>
<feature type="compositionally biased region" description="Pro residues" evidence="1">
    <location>
        <begin position="72"/>
        <end position="83"/>
    </location>
</feature>
<evidence type="ECO:0000256" key="1">
    <source>
        <dbReference type="SAM" id="MobiDB-lite"/>
    </source>
</evidence>
<dbReference type="OrthoDB" id="693496at2759"/>
<dbReference type="InterPro" id="IPR032474">
    <property type="entry name" value="Argonaute_N"/>
</dbReference>
<reference evidence="3" key="1">
    <citation type="submission" date="2021-03" db="EMBL/GenBank/DDBJ databases">
        <authorList>
            <person name="Li Z."/>
            <person name="Yang C."/>
        </authorList>
    </citation>
    <scope>NUCLEOTIDE SEQUENCE</scope>
    <source>
        <strain evidence="3">Dzin_1.0</strain>
        <tissue evidence="3">Leaf</tissue>
    </source>
</reference>
<protein>
    <recommendedName>
        <fullName evidence="2">Protein argonaute N-terminal domain-containing protein</fullName>
    </recommendedName>
</protein>
<evidence type="ECO:0000313" key="3">
    <source>
        <dbReference type="EMBL" id="KAJ0978050.1"/>
    </source>
</evidence>
<dbReference type="Proteomes" id="UP001085076">
    <property type="component" value="Miscellaneous, Linkage group lg03"/>
</dbReference>
<feature type="domain" description="Protein argonaute N-terminal" evidence="2">
    <location>
        <begin position="118"/>
        <end position="178"/>
    </location>
</feature>
<feature type="region of interest" description="Disordered" evidence="1">
    <location>
        <begin position="67"/>
        <end position="119"/>
    </location>
</feature>
<accession>A0A9D5CQQ9</accession>
<dbReference type="EMBL" id="JAGGNH010000003">
    <property type="protein sequence ID" value="KAJ0978050.1"/>
    <property type="molecule type" value="Genomic_DNA"/>
</dbReference>
<dbReference type="AlphaFoldDB" id="A0A9D5CQQ9"/>
<sequence>MIFEKTIIAPDSDLCSSLAAPHPLRRHLRSHLLMLERFRFDIPNPWPEDLSASRFPLRVFFMEAQDGADPEVLPPPPPIPPNVTPAKADDDRVSPPKKSSKPKRVPMARPQGQTRKGQPISLLTNHFRVSVRNVDDYFYHYSVSLKYEDDRPVDGKGIGRRVIDKLHQTYDTELGNKDFCL</sequence>
<keyword evidence="4" id="KW-1185">Reference proteome</keyword>
<evidence type="ECO:0000259" key="2">
    <source>
        <dbReference type="Pfam" id="PF16486"/>
    </source>
</evidence>
<evidence type="ECO:0000313" key="4">
    <source>
        <dbReference type="Proteomes" id="UP001085076"/>
    </source>
</evidence>
<comment type="caution">
    <text evidence="3">The sequence shown here is derived from an EMBL/GenBank/DDBJ whole genome shotgun (WGS) entry which is preliminary data.</text>
</comment>
<reference evidence="3" key="2">
    <citation type="journal article" date="2022" name="Hortic Res">
        <title>The genome of Dioscorea zingiberensis sheds light on the biosynthesis, origin and evolution of the medicinally important diosgenin saponins.</title>
        <authorList>
            <person name="Li Y."/>
            <person name="Tan C."/>
            <person name="Li Z."/>
            <person name="Guo J."/>
            <person name="Li S."/>
            <person name="Chen X."/>
            <person name="Wang C."/>
            <person name="Dai X."/>
            <person name="Yang H."/>
            <person name="Song W."/>
            <person name="Hou L."/>
            <person name="Xu J."/>
            <person name="Tong Z."/>
            <person name="Xu A."/>
            <person name="Yuan X."/>
            <person name="Wang W."/>
            <person name="Yang Q."/>
            <person name="Chen L."/>
            <person name="Sun Z."/>
            <person name="Wang K."/>
            <person name="Pan B."/>
            <person name="Chen J."/>
            <person name="Bao Y."/>
            <person name="Liu F."/>
            <person name="Qi X."/>
            <person name="Gang D.R."/>
            <person name="Wen J."/>
            <person name="Li J."/>
        </authorList>
    </citation>
    <scope>NUCLEOTIDE SEQUENCE</scope>
    <source>
        <strain evidence="3">Dzin_1.0</strain>
    </source>
</reference>
<name>A0A9D5CQQ9_9LILI</name>
<organism evidence="3 4">
    <name type="scientific">Dioscorea zingiberensis</name>
    <dbReference type="NCBI Taxonomy" id="325984"/>
    <lineage>
        <taxon>Eukaryota</taxon>
        <taxon>Viridiplantae</taxon>
        <taxon>Streptophyta</taxon>
        <taxon>Embryophyta</taxon>
        <taxon>Tracheophyta</taxon>
        <taxon>Spermatophyta</taxon>
        <taxon>Magnoliopsida</taxon>
        <taxon>Liliopsida</taxon>
        <taxon>Dioscoreales</taxon>
        <taxon>Dioscoreaceae</taxon>
        <taxon>Dioscorea</taxon>
    </lineage>
</organism>
<proteinExistence type="predicted"/>